<sequence length="182" mass="19909">MLVTIVVVYFVIKMTAGKRQQAQTVNNSAAETENAPPKLVLETTIGDVKFIFQSAKNLGNTIQGSTNTYSTPQTITTTERFIKVIIGAQNKGKSNVPLHAWDIGNIVDSDGRNFISINDKASFLVPKPNLCGAILKPEFDPVPCVKIYEVSKISKNLKIEVLFSAPGSTKKQKSLIDLEINE</sequence>
<reference evidence="1 2" key="1">
    <citation type="journal article" date="2016" name="Nat. Commun.">
        <title>Thousands of microbial genomes shed light on interconnected biogeochemical processes in an aquifer system.</title>
        <authorList>
            <person name="Anantharaman K."/>
            <person name="Brown C.T."/>
            <person name="Hug L.A."/>
            <person name="Sharon I."/>
            <person name="Castelle C.J."/>
            <person name="Probst A.J."/>
            <person name="Thomas B.C."/>
            <person name="Singh A."/>
            <person name="Wilkins M.J."/>
            <person name="Karaoz U."/>
            <person name="Brodie E.L."/>
            <person name="Williams K.H."/>
            <person name="Hubbard S.S."/>
            <person name="Banfield J.F."/>
        </authorList>
    </citation>
    <scope>NUCLEOTIDE SEQUENCE [LARGE SCALE GENOMIC DNA]</scope>
</reference>
<evidence type="ECO:0000313" key="2">
    <source>
        <dbReference type="Proteomes" id="UP000176855"/>
    </source>
</evidence>
<name>A0A1G2HM76_9BACT</name>
<dbReference type="Proteomes" id="UP000176855">
    <property type="component" value="Unassembled WGS sequence"/>
</dbReference>
<evidence type="ECO:0008006" key="3">
    <source>
        <dbReference type="Google" id="ProtNLM"/>
    </source>
</evidence>
<dbReference type="STRING" id="1802202.A2730_03545"/>
<evidence type="ECO:0000313" key="1">
    <source>
        <dbReference type="EMBL" id="OGZ63596.1"/>
    </source>
</evidence>
<accession>A0A1G2HM76</accession>
<proteinExistence type="predicted"/>
<dbReference type="EMBL" id="MHOO01000012">
    <property type="protein sequence ID" value="OGZ63596.1"/>
    <property type="molecule type" value="Genomic_DNA"/>
</dbReference>
<comment type="caution">
    <text evidence="1">The sequence shown here is derived from an EMBL/GenBank/DDBJ whole genome shotgun (WGS) entry which is preliminary data.</text>
</comment>
<protein>
    <recommendedName>
        <fullName evidence="3">DUF4352 domain-containing protein</fullName>
    </recommendedName>
</protein>
<organism evidence="1 2">
    <name type="scientific">Candidatus Staskawiczbacteria bacterium RIFCSPHIGHO2_01_FULL_39_25</name>
    <dbReference type="NCBI Taxonomy" id="1802202"/>
    <lineage>
        <taxon>Bacteria</taxon>
        <taxon>Candidatus Staskawicziibacteriota</taxon>
    </lineage>
</organism>
<gene>
    <name evidence="1" type="ORF">A2730_03545</name>
</gene>
<dbReference type="AlphaFoldDB" id="A0A1G2HM76"/>